<reference evidence="2 3" key="1">
    <citation type="submission" date="2016-09" db="EMBL/GenBank/DDBJ databases">
        <title>Extensive genetic diversity and differential bi-allelic expression allows diatom success in the polar Southern Ocean.</title>
        <authorList>
            <consortium name="DOE Joint Genome Institute"/>
            <person name="Mock T."/>
            <person name="Otillar R.P."/>
            <person name="Strauss J."/>
            <person name="Dupont C."/>
            <person name="Frickenhaus S."/>
            <person name="Maumus F."/>
            <person name="Mcmullan M."/>
            <person name="Sanges R."/>
            <person name="Schmutz J."/>
            <person name="Toseland A."/>
            <person name="Valas R."/>
            <person name="Veluchamy A."/>
            <person name="Ward B.J."/>
            <person name="Allen A."/>
            <person name="Barry K."/>
            <person name="Falciatore A."/>
            <person name="Ferrante M."/>
            <person name="Fortunato A.E."/>
            <person name="Gloeckner G."/>
            <person name="Gruber A."/>
            <person name="Hipkin R."/>
            <person name="Janech M."/>
            <person name="Kroth P."/>
            <person name="Leese F."/>
            <person name="Lindquist E."/>
            <person name="Lyon B.R."/>
            <person name="Martin J."/>
            <person name="Mayer C."/>
            <person name="Parker M."/>
            <person name="Quesneville H."/>
            <person name="Raymond J."/>
            <person name="Uhlig C."/>
            <person name="Valentin K.U."/>
            <person name="Worden A.Z."/>
            <person name="Armbrust E.V."/>
            <person name="Bowler C."/>
            <person name="Green B."/>
            <person name="Moulton V."/>
            <person name="Van Oosterhout C."/>
            <person name="Grigoriev I."/>
        </authorList>
    </citation>
    <scope>NUCLEOTIDE SEQUENCE [LARGE SCALE GENOMIC DNA]</scope>
    <source>
        <strain evidence="2 3">CCMP1102</strain>
    </source>
</reference>
<feature type="compositionally biased region" description="Polar residues" evidence="1">
    <location>
        <begin position="364"/>
        <end position="374"/>
    </location>
</feature>
<name>A0A1E7FMR2_9STRA</name>
<dbReference type="InParanoid" id="A0A1E7FMR2"/>
<proteinExistence type="predicted"/>
<keyword evidence="3" id="KW-1185">Reference proteome</keyword>
<dbReference type="OrthoDB" id="44654at2759"/>
<feature type="compositionally biased region" description="Basic residues" evidence="1">
    <location>
        <begin position="27"/>
        <end position="45"/>
    </location>
</feature>
<sequence>MSTTNTTGTTTGAASTGTDSGGSAKAAARKKKNSNKKNNKNKANKGRNSFNGSQPEGSVLFKYVIEDNSNQATQLRDLIEILPVFATSYPLWPSSIRNMKRLDPDKYLTKRPNAVDEGYAKLVETMGADGKADGGKKVVYTDPLKHESAMDHWKLKVKTETDTMEKYKLNGSSLFEIIRGQLDDPVLGKLAHDPSYQTALTSQCPIELLTLLKSACSLGDGSTVNPKLARLQLFRKSVSFQQKPRHKNVSMDTSKYKRTFEVHVDSVMEKSGMFAFGTSWWDPFLKADGQTLATFIAMDVVNQNKYNALVKDEIIGMLMIEGCDSEGLKNHLKNEYKINGKIDCYPTTSSKAADLIDSYIEVGGNNNNNKTQKPTDNDNDDEQIAGIHATEDHDDEILSQHEPEPEEEQDQTMIAALAAVQAGGVEDPDQYSPLDIDDIDFDIDFNREEVAGIHVVAEPQDSSSEESSSDSSSCHLSDHYYCPSDDSDDRSSTDDESGSGMPILQDRAHDDYSSSDDDSSVDSSESGFCPLVETILFDSGSVNNINSTQSVRSVRDHYTDVQNINATCPPPTESSLNMIPPVSHILISDNQDDVNFAAPASSVDPVGRVAGEPHRNWTHFVETRRSFPTQVTYSSRTLEINAATMAISLDLPNAFLHYRRRELKPLFLKPITTDISKENSQPSILPLLDASPALIRLAYAFGSVTCDDTTSTTTHDLRPNLQLTAKAKKVRSVGDTKIHRGSIPLNTLVLDSGATVNLMNNPSFLKNIKQTSTAITIHCGGATVSNNQVGEICDELRNLPLPTKEYFFHPTGVANLLSLARVSKEHRVFLDTSIENAFYVFNDDNSYIKFELNRNNLYCLHVDDGSSPHVFLTTVDGKSKSYSDLDVRRATLARDIQNRLVLPSDVDFANSLENGTIPECGINRRDIRIAKDIFGPNGYSLEGKSVQRKSKLARSDEVLDLPRSIVDNYTNVTMGIDVMHVNGNKFMIAMSEHIGYIQTIAIATKSEVSFLAGIKKMLAQYQLRGFKVNHILADNAFECCKSTLEAEPYKITLTTCDKDGHVQIVERAIRFVKDRVRGLRAMMRTLKFKRLPRRFLIEIVYKTIILINSLTRKGGVSAFLSAREIITGKKLRLPPHEIGQFVHASIGETSNLTDEYRTFESLYIGRNDNGSGHYVYDIRTGCRKSAARVTPLPMPQRVTDRINAMGVHDKQPESIVIGDRNDQQTVDDFNMGLDDNDDDADDATDTSFNPIEDNDIEEAGDHEAASYAEDEAQFDHFPDDDEVLSVEGEEAGCYLVMGI</sequence>
<dbReference type="Proteomes" id="UP000095751">
    <property type="component" value="Unassembled WGS sequence"/>
</dbReference>
<evidence type="ECO:0000313" key="2">
    <source>
        <dbReference type="EMBL" id="OEU19450.1"/>
    </source>
</evidence>
<feature type="region of interest" description="Disordered" evidence="1">
    <location>
        <begin position="1"/>
        <end position="54"/>
    </location>
</feature>
<accession>A0A1E7FMR2</accession>
<feature type="region of interest" description="Disordered" evidence="1">
    <location>
        <begin position="456"/>
        <end position="525"/>
    </location>
</feature>
<feature type="compositionally biased region" description="Acidic residues" evidence="1">
    <location>
        <begin position="1234"/>
        <end position="1244"/>
    </location>
</feature>
<gene>
    <name evidence="2" type="ORF">FRACYDRAFT_235504</name>
</gene>
<evidence type="ECO:0000256" key="1">
    <source>
        <dbReference type="SAM" id="MobiDB-lite"/>
    </source>
</evidence>
<dbReference type="KEGG" id="fcy:FRACYDRAFT_235504"/>
<protein>
    <recommendedName>
        <fullName evidence="4">Integrase catalytic domain-containing protein</fullName>
    </recommendedName>
</protein>
<organism evidence="2 3">
    <name type="scientific">Fragilariopsis cylindrus CCMP1102</name>
    <dbReference type="NCBI Taxonomy" id="635003"/>
    <lineage>
        <taxon>Eukaryota</taxon>
        <taxon>Sar</taxon>
        <taxon>Stramenopiles</taxon>
        <taxon>Ochrophyta</taxon>
        <taxon>Bacillariophyta</taxon>
        <taxon>Bacillariophyceae</taxon>
        <taxon>Bacillariophycidae</taxon>
        <taxon>Bacillariales</taxon>
        <taxon>Bacillariaceae</taxon>
        <taxon>Fragilariopsis</taxon>
    </lineage>
</organism>
<feature type="compositionally biased region" description="Low complexity" evidence="1">
    <location>
        <begin position="1"/>
        <end position="26"/>
    </location>
</feature>
<dbReference type="EMBL" id="KV784355">
    <property type="protein sequence ID" value="OEU19450.1"/>
    <property type="molecule type" value="Genomic_DNA"/>
</dbReference>
<evidence type="ECO:0008006" key="4">
    <source>
        <dbReference type="Google" id="ProtNLM"/>
    </source>
</evidence>
<feature type="region of interest" description="Disordered" evidence="1">
    <location>
        <begin position="363"/>
        <end position="382"/>
    </location>
</feature>
<feature type="region of interest" description="Disordered" evidence="1">
    <location>
        <begin position="1230"/>
        <end position="1254"/>
    </location>
</feature>
<evidence type="ECO:0000313" key="3">
    <source>
        <dbReference type="Proteomes" id="UP000095751"/>
    </source>
</evidence>